<evidence type="ECO:0000313" key="16">
    <source>
        <dbReference type="Proteomes" id="UP000075886"/>
    </source>
</evidence>
<evidence type="ECO:0000313" key="15">
    <source>
        <dbReference type="EnsemblMetazoa" id="AFAF017577-PA"/>
    </source>
</evidence>
<dbReference type="Proteomes" id="UP000075886">
    <property type="component" value="Unassembled WGS sequence"/>
</dbReference>
<dbReference type="PANTHER" id="PTHR11690:SF184">
    <property type="entry name" value="PICKPOCKET 31"/>
    <property type="match status" value="1"/>
</dbReference>
<feature type="transmembrane region" description="Helical" evidence="14">
    <location>
        <begin position="48"/>
        <end position="67"/>
    </location>
</feature>
<dbReference type="AlphaFoldDB" id="A0A182QV99"/>
<dbReference type="STRING" id="69004.A0A182QV99"/>
<feature type="compositionally biased region" description="Basic residues" evidence="13">
    <location>
        <begin position="7"/>
        <end position="20"/>
    </location>
</feature>
<evidence type="ECO:0000256" key="5">
    <source>
        <dbReference type="ARBA" id="ARBA00022692"/>
    </source>
</evidence>
<feature type="transmembrane region" description="Helical" evidence="14">
    <location>
        <begin position="387"/>
        <end position="411"/>
    </location>
</feature>
<evidence type="ECO:0000256" key="2">
    <source>
        <dbReference type="ARBA" id="ARBA00007193"/>
    </source>
</evidence>
<dbReference type="Gene3D" id="2.60.470.10">
    <property type="entry name" value="Acid-sensing ion channels like domains"/>
    <property type="match status" value="1"/>
</dbReference>
<evidence type="ECO:0000256" key="7">
    <source>
        <dbReference type="ARBA" id="ARBA00023053"/>
    </source>
</evidence>
<comment type="subcellular location">
    <subcellularLocation>
        <location evidence="1">Membrane</location>
        <topology evidence="1">Multi-pass membrane protein</topology>
    </subcellularLocation>
</comment>
<reference evidence="15" key="2">
    <citation type="submission" date="2020-05" db="UniProtKB">
        <authorList>
            <consortium name="EnsemblMetazoa"/>
        </authorList>
    </citation>
    <scope>IDENTIFICATION</scope>
    <source>
        <strain evidence="15">FAR1</strain>
    </source>
</reference>
<keyword evidence="9 14" id="KW-0472">Membrane</keyword>
<feature type="region of interest" description="Disordered" evidence="13">
    <location>
        <begin position="1"/>
        <end position="20"/>
    </location>
</feature>
<name>A0A182QV99_9DIPT</name>
<evidence type="ECO:0000256" key="13">
    <source>
        <dbReference type="SAM" id="MobiDB-lite"/>
    </source>
</evidence>
<dbReference type="GO" id="GO:0015280">
    <property type="term" value="F:ligand-gated sodium channel activity"/>
    <property type="evidence" value="ECO:0007669"/>
    <property type="project" value="TreeGrafter"/>
</dbReference>
<dbReference type="EnsemblMetazoa" id="AFAF017577-RA">
    <property type="protein sequence ID" value="AFAF017577-PA"/>
    <property type="gene ID" value="AFAF017577"/>
</dbReference>
<evidence type="ECO:0000256" key="6">
    <source>
        <dbReference type="ARBA" id="ARBA00022989"/>
    </source>
</evidence>
<keyword evidence="3 12" id="KW-0813">Transport</keyword>
<evidence type="ECO:0000256" key="11">
    <source>
        <dbReference type="ARBA" id="ARBA00023303"/>
    </source>
</evidence>
<keyword evidence="8 12" id="KW-0406">Ion transport</keyword>
<accession>A0A182QV99</accession>
<comment type="similarity">
    <text evidence="2 12">Belongs to the amiloride-sensitive sodium channel (TC 1.A.6) family.</text>
</comment>
<evidence type="ECO:0000256" key="4">
    <source>
        <dbReference type="ARBA" id="ARBA00022461"/>
    </source>
</evidence>
<evidence type="ECO:0000256" key="14">
    <source>
        <dbReference type="SAM" id="Phobius"/>
    </source>
</evidence>
<keyword evidence="4 12" id="KW-0894">Sodium channel</keyword>
<keyword evidence="6 14" id="KW-1133">Transmembrane helix</keyword>
<sequence>MNDGKQTRPRSVRHRKRKQAASRARLKRVSELEVNPAAVERWFRRAHWVMVVSGLSFMMYGSVWNLLSNYLHNPLTFYVDTAHLHWNTTFPAVSLCQVVNGETVTELTEQYFGAGHDPVLDSLVIDIAFYGGTCYACEECHPGGQSVTLDCTALRNFTDIVRRHRATCEDLLTDCQWQQEPFDCCRLFLPLDTEFGRCYSVNTANFATGTGDGGLPPPRLVSNRATGPGWLRFRVLEDVQLYLHDEFSVPHAYVDRALRETVLWGMRKEIAVRVIEMENKATVDELPIWRRNCRFPWEIVDEAPPNSTTVCSFEGLTCLTERSVEIALARKQCPCLSSCVEPEYFVVHKSEDTFAESEEEEGRIVVRLLSLPYERFVRNIAKTEMDLFIALGGLIGLFYGMSLLTSIDFLINLCRFAIRALCSCLQRTLSIFFLSRML</sequence>
<evidence type="ECO:0000256" key="1">
    <source>
        <dbReference type="ARBA" id="ARBA00004141"/>
    </source>
</evidence>
<dbReference type="Pfam" id="PF00858">
    <property type="entry name" value="ASC"/>
    <property type="match status" value="2"/>
</dbReference>
<evidence type="ECO:0000256" key="9">
    <source>
        <dbReference type="ARBA" id="ARBA00023136"/>
    </source>
</evidence>
<keyword evidence="5 12" id="KW-0812">Transmembrane</keyword>
<keyword evidence="10 12" id="KW-0739">Sodium transport</keyword>
<keyword evidence="7" id="KW-0915">Sodium</keyword>
<protein>
    <submittedName>
        <fullName evidence="15">Uncharacterized protein</fullName>
    </submittedName>
</protein>
<dbReference type="VEuPathDB" id="VectorBase:AFAF017577"/>
<dbReference type="InterPro" id="IPR001873">
    <property type="entry name" value="ENaC"/>
</dbReference>
<evidence type="ECO:0000256" key="3">
    <source>
        <dbReference type="ARBA" id="ARBA00022448"/>
    </source>
</evidence>
<proteinExistence type="inferred from homology"/>
<organism evidence="15 16">
    <name type="scientific">Anopheles farauti</name>
    <dbReference type="NCBI Taxonomy" id="69004"/>
    <lineage>
        <taxon>Eukaryota</taxon>
        <taxon>Metazoa</taxon>
        <taxon>Ecdysozoa</taxon>
        <taxon>Arthropoda</taxon>
        <taxon>Hexapoda</taxon>
        <taxon>Insecta</taxon>
        <taxon>Pterygota</taxon>
        <taxon>Neoptera</taxon>
        <taxon>Endopterygota</taxon>
        <taxon>Diptera</taxon>
        <taxon>Nematocera</taxon>
        <taxon>Culicoidea</taxon>
        <taxon>Culicidae</taxon>
        <taxon>Anophelinae</taxon>
        <taxon>Anopheles</taxon>
    </lineage>
</organism>
<dbReference type="EMBL" id="AXCN02002523">
    <property type="status" value="NOT_ANNOTATED_CDS"/>
    <property type="molecule type" value="Genomic_DNA"/>
</dbReference>
<keyword evidence="16" id="KW-1185">Reference proteome</keyword>
<evidence type="ECO:0000256" key="10">
    <source>
        <dbReference type="ARBA" id="ARBA00023201"/>
    </source>
</evidence>
<dbReference type="PANTHER" id="PTHR11690">
    <property type="entry name" value="AMILORIDE-SENSITIVE SODIUM CHANNEL-RELATED"/>
    <property type="match status" value="1"/>
</dbReference>
<dbReference type="GO" id="GO:0005886">
    <property type="term" value="C:plasma membrane"/>
    <property type="evidence" value="ECO:0007669"/>
    <property type="project" value="TreeGrafter"/>
</dbReference>
<keyword evidence="11 12" id="KW-0407">Ion channel</keyword>
<evidence type="ECO:0000256" key="8">
    <source>
        <dbReference type="ARBA" id="ARBA00023065"/>
    </source>
</evidence>
<evidence type="ECO:0000256" key="12">
    <source>
        <dbReference type="RuleBase" id="RU000679"/>
    </source>
</evidence>
<reference evidence="16" key="1">
    <citation type="submission" date="2014-01" db="EMBL/GenBank/DDBJ databases">
        <title>The Genome Sequence of Anopheles farauti FAR1 (V2).</title>
        <authorList>
            <consortium name="The Broad Institute Genomics Platform"/>
            <person name="Neafsey D.E."/>
            <person name="Besansky N."/>
            <person name="Howell P."/>
            <person name="Walton C."/>
            <person name="Young S.K."/>
            <person name="Zeng Q."/>
            <person name="Gargeya S."/>
            <person name="Fitzgerald M."/>
            <person name="Haas B."/>
            <person name="Abouelleil A."/>
            <person name="Allen A.W."/>
            <person name="Alvarado L."/>
            <person name="Arachchi H.M."/>
            <person name="Berlin A.M."/>
            <person name="Chapman S.B."/>
            <person name="Gainer-Dewar J."/>
            <person name="Goldberg J."/>
            <person name="Griggs A."/>
            <person name="Gujja S."/>
            <person name="Hansen M."/>
            <person name="Howarth C."/>
            <person name="Imamovic A."/>
            <person name="Ireland A."/>
            <person name="Larimer J."/>
            <person name="McCowan C."/>
            <person name="Murphy C."/>
            <person name="Pearson M."/>
            <person name="Poon T.W."/>
            <person name="Priest M."/>
            <person name="Roberts A."/>
            <person name="Saif S."/>
            <person name="Shea T."/>
            <person name="Sisk P."/>
            <person name="Sykes S."/>
            <person name="Wortman J."/>
            <person name="Nusbaum C."/>
            <person name="Birren B."/>
        </authorList>
    </citation>
    <scope>NUCLEOTIDE SEQUENCE [LARGE SCALE GENOMIC DNA]</scope>
    <source>
        <strain evidence="16">FAR1</strain>
    </source>
</reference>